<dbReference type="OrthoDB" id="7743618at2"/>
<comment type="subcellular location">
    <subcellularLocation>
        <location evidence="1">Membrane</location>
    </subcellularLocation>
</comment>
<evidence type="ECO:0000313" key="6">
    <source>
        <dbReference type="EMBL" id="RKF05697.1"/>
    </source>
</evidence>
<gene>
    <name evidence="6" type="ORF">DEM25_013905</name>
</gene>
<keyword evidence="2 5" id="KW-0812">Transmembrane</keyword>
<sequence>MTFWILMALGLYFVQTLLPVAFRFKGSPEAMKSRDEMPEASLVCGRADRALANVTEAMILFIPLALLLQAADGAALGAIIFVCARIIYVPLYLTGVPYLRTFAWIASLGGLLVMAMAITG</sequence>
<dbReference type="Gene3D" id="1.20.120.550">
    <property type="entry name" value="Membrane associated eicosanoid/glutathione metabolism-like domain"/>
    <property type="match status" value="1"/>
</dbReference>
<evidence type="ECO:0000256" key="4">
    <source>
        <dbReference type="ARBA" id="ARBA00023136"/>
    </source>
</evidence>
<evidence type="ECO:0000256" key="2">
    <source>
        <dbReference type="ARBA" id="ARBA00022692"/>
    </source>
</evidence>
<protein>
    <submittedName>
        <fullName evidence="6">MAPEG family protein</fullName>
    </submittedName>
</protein>
<name>A0A3A8A5Y1_9HYPH</name>
<keyword evidence="7" id="KW-1185">Reference proteome</keyword>
<comment type="caution">
    <text evidence="6">The sequence shown here is derived from an EMBL/GenBank/DDBJ whole genome shotgun (WGS) entry which is preliminary data.</text>
</comment>
<reference evidence="6 7" key="1">
    <citation type="journal article" date="2018" name="Int. J. Syst. Bacteriol.">
        <title>Oceaniradius stylonemae gen. nov., sp. nov., isolated from a red alga, Stylonema cornu-cervi.</title>
        <authorList>
            <person name="Jeong S."/>
        </authorList>
    </citation>
    <scope>NUCLEOTIDE SEQUENCE [LARGE SCALE GENOMIC DNA]</scope>
    <source>
        <strain evidence="6 7">StC1</strain>
    </source>
</reference>
<dbReference type="AlphaFoldDB" id="A0A3A8A5Y1"/>
<dbReference type="RefSeq" id="WP_109766327.1">
    <property type="nucleotide sequence ID" value="NZ_CP159474.1"/>
</dbReference>
<accession>A0A3A8A5Y1</accession>
<evidence type="ECO:0000256" key="5">
    <source>
        <dbReference type="SAM" id="Phobius"/>
    </source>
</evidence>
<dbReference type="GO" id="GO:0016020">
    <property type="term" value="C:membrane"/>
    <property type="evidence" value="ECO:0007669"/>
    <property type="project" value="UniProtKB-SubCell"/>
</dbReference>
<dbReference type="InterPro" id="IPR023352">
    <property type="entry name" value="MAPEG-like_dom_sf"/>
</dbReference>
<evidence type="ECO:0000313" key="7">
    <source>
        <dbReference type="Proteomes" id="UP000246132"/>
    </source>
</evidence>
<evidence type="ECO:0000256" key="3">
    <source>
        <dbReference type="ARBA" id="ARBA00022989"/>
    </source>
</evidence>
<dbReference type="Proteomes" id="UP000246132">
    <property type="component" value="Unassembled WGS sequence"/>
</dbReference>
<dbReference type="InterPro" id="IPR001129">
    <property type="entry name" value="Membr-assoc_MAPEG"/>
</dbReference>
<proteinExistence type="predicted"/>
<keyword evidence="3 5" id="KW-1133">Transmembrane helix</keyword>
<keyword evidence="4 5" id="KW-0472">Membrane</keyword>
<dbReference type="EMBL" id="QFWV02000008">
    <property type="protein sequence ID" value="RKF05697.1"/>
    <property type="molecule type" value="Genomic_DNA"/>
</dbReference>
<feature type="transmembrane region" description="Helical" evidence="5">
    <location>
        <begin position="75"/>
        <end position="95"/>
    </location>
</feature>
<organism evidence="6 7">
    <name type="scientific">Oceaniradius stylonematis</name>
    <dbReference type="NCBI Taxonomy" id="2184161"/>
    <lineage>
        <taxon>Bacteria</taxon>
        <taxon>Pseudomonadati</taxon>
        <taxon>Pseudomonadota</taxon>
        <taxon>Alphaproteobacteria</taxon>
        <taxon>Hyphomicrobiales</taxon>
        <taxon>Ahrensiaceae</taxon>
        <taxon>Oceaniradius</taxon>
    </lineage>
</organism>
<evidence type="ECO:0000256" key="1">
    <source>
        <dbReference type="ARBA" id="ARBA00004370"/>
    </source>
</evidence>
<feature type="transmembrane region" description="Helical" evidence="5">
    <location>
        <begin position="101"/>
        <end position="119"/>
    </location>
</feature>
<dbReference type="Pfam" id="PF01124">
    <property type="entry name" value="MAPEG"/>
    <property type="match status" value="1"/>
</dbReference>
<dbReference type="SUPFAM" id="SSF161084">
    <property type="entry name" value="MAPEG domain-like"/>
    <property type="match status" value="1"/>
</dbReference>